<gene>
    <name evidence="1" type="ORF">ABR82_09165</name>
</gene>
<comment type="caution">
    <text evidence="1">The sequence shown here is derived from an EMBL/GenBank/DDBJ whole genome shotgun (WGS) entry which is preliminary data.</text>
</comment>
<evidence type="ECO:0000313" key="1">
    <source>
        <dbReference type="EMBL" id="KRO61780.1"/>
    </source>
</evidence>
<protein>
    <recommendedName>
        <fullName evidence="3">PAS fold-4 domain-containing protein</fullName>
    </recommendedName>
</protein>
<evidence type="ECO:0000313" key="2">
    <source>
        <dbReference type="Proteomes" id="UP000051269"/>
    </source>
</evidence>
<dbReference type="Proteomes" id="UP000051269">
    <property type="component" value="Unassembled WGS sequence"/>
</dbReference>
<dbReference type="AlphaFoldDB" id="A0A0R2RGV7"/>
<name>A0A0R2RGV7_9BACT</name>
<evidence type="ECO:0008006" key="3">
    <source>
        <dbReference type="Google" id="ProtNLM"/>
    </source>
</evidence>
<reference evidence="1 2" key="1">
    <citation type="submission" date="2015-10" db="EMBL/GenBank/DDBJ databases">
        <title>Metagenome-Assembled Genomes uncover a global brackish microbiome.</title>
        <authorList>
            <person name="Hugerth L.W."/>
            <person name="Larsson J."/>
            <person name="Alneberg J."/>
            <person name="Lindh M.V."/>
            <person name="Legrand C."/>
            <person name="Pinhassi J."/>
            <person name="Andersson A.F."/>
        </authorList>
    </citation>
    <scope>NUCLEOTIDE SEQUENCE [LARGE SCALE GENOMIC DNA]</scope>
    <source>
        <strain evidence="1">BACL18 MAG-120507-bin52</strain>
    </source>
</reference>
<dbReference type="EMBL" id="LIBO01000210">
    <property type="protein sequence ID" value="KRO61780.1"/>
    <property type="molecule type" value="Genomic_DNA"/>
</dbReference>
<accession>A0A0R2RGV7</accession>
<organism evidence="1 2">
    <name type="scientific">Verrucomicrobia subdivision 6 bacterium BACL9 MAG-120507-bin52</name>
    <dbReference type="NCBI Taxonomy" id="1655590"/>
    <lineage>
        <taxon>Bacteria</taxon>
        <taxon>Pseudomonadati</taxon>
        <taxon>Verrucomicrobiota</taxon>
        <taxon>Verrucomicrobiia</taxon>
        <taxon>Verrucomicrobiales</taxon>
        <taxon>Verrucomicrobia subdivision 6</taxon>
    </lineage>
</organism>
<proteinExistence type="predicted"/>
<sequence>MSTIQNLLVGALKNSGHAVAILDQELRICWEGGLPRAVIGAPVNILWRGAKMAHREVGKVLECLASGSGCWAEGQLKKNGERWRIDFIPLHDPSGALQGFAAVRQMANSAADGFSEEVAEMYELLFEMGESDGLDFTKA</sequence>